<reference evidence="7" key="2">
    <citation type="journal article" date="2022" name="Microbiol. Resour. Announc.">
        <title>Whole-Genome Sequence of Entomortierella parvispora E1425, a Mucoromycotan Fungus Associated with Burkholderiaceae-Related Endosymbiotic Bacteria.</title>
        <authorList>
            <person name="Herlambang A."/>
            <person name="Guo Y."/>
            <person name="Takashima Y."/>
            <person name="Narisawa K."/>
            <person name="Ohta H."/>
            <person name="Nishizawa T."/>
        </authorList>
    </citation>
    <scope>NUCLEOTIDE SEQUENCE</scope>
    <source>
        <strain evidence="7">E1425</strain>
    </source>
</reference>
<dbReference type="AlphaFoldDB" id="A0A9P3HEZ9"/>
<dbReference type="OrthoDB" id="2448553at2759"/>
<keyword evidence="7" id="KW-0808">Transferase</keyword>
<name>A0A9P3HEZ9_9FUNG</name>
<proteinExistence type="inferred from homology"/>
<evidence type="ECO:0000313" key="8">
    <source>
        <dbReference type="Proteomes" id="UP000827284"/>
    </source>
</evidence>
<feature type="region of interest" description="Disordered" evidence="5">
    <location>
        <begin position="30"/>
        <end position="72"/>
    </location>
</feature>
<sequence>MFTRLTSPIKRVPAPSGSVIARLAKPQAWQTTAASASMSRRFQSSSSSSHDNDNGNTKATTKKSSSDLDPITNKELPINASFELHQVDLAHGSFFALHRPLLGITNGPMFGNNNHAHMLNDEDFEDPVDDLTNYFSTLHPFSPPTPLPPSTAATPSATAWASMPQTVPDVEQTVEEFFKLVEDKTRIPLDRSKNSISSSSATATSSGSPESITDSSILDPALEEDNTLYATSVLRKRKIKMRKHKYQKLRKRTRALRKKLGK</sequence>
<organism evidence="7 8">
    <name type="scientific">Entomortierella parvispora</name>
    <dbReference type="NCBI Taxonomy" id="205924"/>
    <lineage>
        <taxon>Eukaryota</taxon>
        <taxon>Fungi</taxon>
        <taxon>Fungi incertae sedis</taxon>
        <taxon>Mucoromycota</taxon>
        <taxon>Mortierellomycotina</taxon>
        <taxon>Mortierellomycetes</taxon>
        <taxon>Mortierellales</taxon>
        <taxon>Mortierellaceae</taxon>
        <taxon>Entomortierella</taxon>
    </lineage>
</organism>
<dbReference type="Pfam" id="PF08213">
    <property type="entry name" value="COX24_C"/>
    <property type="match status" value="1"/>
</dbReference>
<dbReference type="GO" id="GO:0016301">
    <property type="term" value="F:kinase activity"/>
    <property type="evidence" value="ECO:0007669"/>
    <property type="project" value="UniProtKB-KW"/>
</dbReference>
<dbReference type="PANTHER" id="PTHR32035:SF3">
    <property type="entry name" value="SMALL RIBOSOMAL SUBUNIT PROTEIN MS38"/>
    <property type="match status" value="1"/>
</dbReference>
<keyword evidence="7" id="KW-0418">Kinase</keyword>
<feature type="domain" description="Ribosomal protein mS38 C-terminal" evidence="6">
    <location>
        <begin position="229"/>
        <end position="262"/>
    </location>
</feature>
<feature type="region of interest" description="Disordered" evidence="5">
    <location>
        <begin position="241"/>
        <end position="262"/>
    </location>
</feature>
<dbReference type="Proteomes" id="UP000827284">
    <property type="component" value="Unassembled WGS sequence"/>
</dbReference>
<evidence type="ECO:0000256" key="2">
    <source>
        <dbReference type="ARBA" id="ARBA00023128"/>
    </source>
</evidence>
<feature type="compositionally biased region" description="Polar residues" evidence="5">
    <location>
        <begin position="54"/>
        <end position="63"/>
    </location>
</feature>
<dbReference type="SMART" id="SM01155">
    <property type="entry name" value="DUF1713"/>
    <property type="match status" value="1"/>
</dbReference>
<evidence type="ECO:0000256" key="1">
    <source>
        <dbReference type="ARBA" id="ARBA00004173"/>
    </source>
</evidence>
<evidence type="ECO:0000256" key="3">
    <source>
        <dbReference type="ARBA" id="ARBA00035647"/>
    </source>
</evidence>
<dbReference type="PANTHER" id="PTHR32035">
    <property type="entry name" value="AURORA KINASE A-INTERACTING PROTEIN"/>
    <property type="match status" value="1"/>
</dbReference>
<evidence type="ECO:0000259" key="6">
    <source>
        <dbReference type="SMART" id="SM01155"/>
    </source>
</evidence>
<dbReference type="GO" id="GO:0005739">
    <property type="term" value="C:mitochondrion"/>
    <property type="evidence" value="ECO:0007669"/>
    <property type="project" value="UniProtKB-SubCell"/>
</dbReference>
<feature type="compositionally biased region" description="Low complexity" evidence="5">
    <location>
        <begin position="33"/>
        <end position="49"/>
    </location>
</feature>
<reference evidence="7" key="1">
    <citation type="submission" date="2021-11" db="EMBL/GenBank/DDBJ databases">
        <authorList>
            <person name="Herlambang A."/>
            <person name="Guo Y."/>
            <person name="Takashima Y."/>
            <person name="Nishizawa T."/>
        </authorList>
    </citation>
    <scope>NUCLEOTIDE SEQUENCE</scope>
    <source>
        <strain evidence="7">E1425</strain>
    </source>
</reference>
<comment type="caution">
    <text evidence="7">The sequence shown here is derived from an EMBL/GenBank/DDBJ whole genome shotgun (WGS) entry which is preliminary data.</text>
</comment>
<evidence type="ECO:0000256" key="5">
    <source>
        <dbReference type="SAM" id="MobiDB-lite"/>
    </source>
</evidence>
<accession>A0A9P3HEZ9</accession>
<feature type="region of interest" description="Disordered" evidence="5">
    <location>
        <begin position="191"/>
        <end position="218"/>
    </location>
</feature>
<evidence type="ECO:0000313" key="7">
    <source>
        <dbReference type="EMBL" id="GJJ75335.1"/>
    </source>
</evidence>
<keyword evidence="2" id="KW-0496">Mitochondrion</keyword>
<dbReference type="InterPro" id="IPR013177">
    <property type="entry name" value="Ribosomal_mS38_C"/>
</dbReference>
<gene>
    <name evidence="7" type="ORF">EMPS_07693</name>
</gene>
<feature type="compositionally biased region" description="Low complexity" evidence="5">
    <location>
        <begin position="194"/>
        <end position="211"/>
    </location>
</feature>
<evidence type="ECO:0000256" key="4">
    <source>
        <dbReference type="ARBA" id="ARBA00035682"/>
    </source>
</evidence>
<comment type="similarity">
    <text evidence="3">Belongs to the mitochondrion-specific ribosomal protein mS38 family.</text>
</comment>
<dbReference type="EMBL" id="BQFW01000010">
    <property type="protein sequence ID" value="GJJ75335.1"/>
    <property type="molecule type" value="Genomic_DNA"/>
</dbReference>
<comment type="subcellular location">
    <subcellularLocation>
        <location evidence="1">Mitochondrion</location>
    </subcellularLocation>
</comment>
<keyword evidence="8" id="KW-1185">Reference proteome</keyword>
<protein>
    <recommendedName>
        <fullName evidence="4">Small ribosomal subunit protein mS38</fullName>
    </recommendedName>
</protein>
<dbReference type="CDD" id="cd23699">
    <property type="entry name" value="At5g63150_CTD"/>
    <property type="match status" value="1"/>
</dbReference>